<dbReference type="Proteomes" id="UP000396788">
    <property type="component" value="Unassembled WGS sequence"/>
</dbReference>
<protein>
    <submittedName>
        <fullName evidence="1">Uncharacterized protein</fullName>
    </submittedName>
</protein>
<dbReference type="RefSeq" id="WP_150609443.1">
    <property type="nucleotide sequence ID" value="NZ_CABPRY010000006.1"/>
</dbReference>
<reference evidence="1 2" key="1">
    <citation type="submission" date="2019-08" db="EMBL/GenBank/DDBJ databases">
        <authorList>
            <person name="Peeters C."/>
        </authorList>
    </citation>
    <scope>NUCLEOTIDE SEQUENCE [LARGE SCALE GENOMIC DNA]</scope>
    <source>
        <strain evidence="1 2">LMG 31107</strain>
    </source>
</reference>
<accession>A0A5E4W460</accession>
<proteinExistence type="predicted"/>
<dbReference type="AlphaFoldDB" id="A0A5E4W460"/>
<evidence type="ECO:0000313" key="1">
    <source>
        <dbReference type="EMBL" id="VVE17895.1"/>
    </source>
</evidence>
<organism evidence="1 2">
    <name type="scientific">Pandoraea cepalis</name>
    <dbReference type="NCBI Taxonomy" id="2508294"/>
    <lineage>
        <taxon>Bacteria</taxon>
        <taxon>Pseudomonadati</taxon>
        <taxon>Pseudomonadota</taxon>
        <taxon>Betaproteobacteria</taxon>
        <taxon>Burkholderiales</taxon>
        <taxon>Burkholderiaceae</taxon>
        <taxon>Pandoraea</taxon>
    </lineage>
</organism>
<gene>
    <name evidence="1" type="ORF">PCE31107_02992</name>
</gene>
<dbReference type="EMBL" id="CABPRY010000006">
    <property type="protein sequence ID" value="VVE17895.1"/>
    <property type="molecule type" value="Genomic_DNA"/>
</dbReference>
<sequence length="144" mass="15367">MNSDTKTKSTNAKYVVMDEHTLGYLIDETPNVMGVLAGSVKRRGHNPMNGPATIVHGNTRLRPANEIDFEFFRVALPSDFNADDAAGDCQIEAAPKELAGWVKALVKVTSELVQAVEYTPLGVRGIKAVQAAKKALGNIPGSGC</sequence>
<name>A0A5E4W460_9BURK</name>
<evidence type="ECO:0000313" key="2">
    <source>
        <dbReference type="Proteomes" id="UP000396788"/>
    </source>
</evidence>